<dbReference type="GO" id="GO:0015628">
    <property type="term" value="P:protein secretion by the type II secretion system"/>
    <property type="evidence" value="ECO:0007669"/>
    <property type="project" value="InterPro"/>
</dbReference>
<feature type="transmembrane region" description="Helical" evidence="10">
    <location>
        <begin position="36"/>
        <end position="56"/>
    </location>
</feature>
<evidence type="ECO:0000256" key="8">
    <source>
        <dbReference type="ARBA" id="ARBA00022989"/>
    </source>
</evidence>
<gene>
    <name evidence="11" type="ORF">SAMN05421731_102325</name>
</gene>
<evidence type="ECO:0000256" key="2">
    <source>
        <dbReference type="ARBA" id="ARBA00010637"/>
    </source>
</evidence>
<dbReference type="InterPro" id="IPR023229">
    <property type="entry name" value="T2SS_M_periplasmic_sf"/>
</dbReference>
<dbReference type="AlphaFoldDB" id="A0A240E8D1"/>
<organism evidence="11 12">
    <name type="scientific">Acinetobacter puyangensis</name>
    <dbReference type="NCBI Taxonomy" id="1096779"/>
    <lineage>
        <taxon>Bacteria</taxon>
        <taxon>Pseudomonadati</taxon>
        <taxon>Pseudomonadota</taxon>
        <taxon>Gammaproteobacteria</taxon>
        <taxon>Moraxellales</taxon>
        <taxon>Moraxellaceae</taxon>
        <taxon>Acinetobacter</taxon>
    </lineage>
</organism>
<keyword evidence="5" id="KW-0997">Cell inner membrane</keyword>
<evidence type="ECO:0000256" key="6">
    <source>
        <dbReference type="ARBA" id="ARBA00022692"/>
    </source>
</evidence>
<dbReference type="Pfam" id="PF04612">
    <property type="entry name" value="T2SSM"/>
    <property type="match status" value="1"/>
</dbReference>
<dbReference type="GO" id="GO:0015627">
    <property type="term" value="C:type II protein secretion system complex"/>
    <property type="evidence" value="ECO:0007669"/>
    <property type="project" value="InterPro"/>
</dbReference>
<keyword evidence="4" id="KW-1003">Cell membrane</keyword>
<evidence type="ECO:0000256" key="4">
    <source>
        <dbReference type="ARBA" id="ARBA00022475"/>
    </source>
</evidence>
<evidence type="ECO:0000313" key="12">
    <source>
        <dbReference type="Proteomes" id="UP000219042"/>
    </source>
</evidence>
<dbReference type="EMBL" id="OANT01000002">
    <property type="protein sequence ID" value="SNX44165.1"/>
    <property type="molecule type" value="Genomic_DNA"/>
</dbReference>
<evidence type="ECO:0000256" key="1">
    <source>
        <dbReference type="ARBA" id="ARBA00004377"/>
    </source>
</evidence>
<evidence type="ECO:0000313" key="11">
    <source>
        <dbReference type="EMBL" id="SNX44165.1"/>
    </source>
</evidence>
<keyword evidence="6 10" id="KW-0812">Transmembrane</keyword>
<evidence type="ECO:0000256" key="5">
    <source>
        <dbReference type="ARBA" id="ARBA00022519"/>
    </source>
</evidence>
<dbReference type="Proteomes" id="UP000219042">
    <property type="component" value="Unassembled WGS sequence"/>
</dbReference>
<name>A0A240E8D1_9GAMM</name>
<keyword evidence="12" id="KW-1185">Reference proteome</keyword>
<keyword evidence="8 10" id="KW-1133">Transmembrane helix</keyword>
<evidence type="ECO:0000256" key="9">
    <source>
        <dbReference type="ARBA" id="ARBA00023136"/>
    </source>
</evidence>
<dbReference type="GO" id="GO:0005886">
    <property type="term" value="C:plasma membrane"/>
    <property type="evidence" value="ECO:0007669"/>
    <property type="project" value="UniProtKB-SubCell"/>
</dbReference>
<comment type="subcellular location">
    <subcellularLocation>
        <location evidence="1">Cell inner membrane</location>
        <topology evidence="1">Single-pass membrane protein</topology>
    </subcellularLocation>
</comment>
<protein>
    <submittedName>
        <fullName evidence="11">General secretion pathway protein M</fullName>
    </submittedName>
</protein>
<evidence type="ECO:0000256" key="10">
    <source>
        <dbReference type="SAM" id="Phobius"/>
    </source>
</evidence>
<dbReference type="SUPFAM" id="SSF103054">
    <property type="entry name" value="General secretion pathway protein M, EpsM"/>
    <property type="match status" value="1"/>
</dbReference>
<dbReference type="InterPro" id="IPR007690">
    <property type="entry name" value="T2SS_GspM"/>
</dbReference>
<sequence length="165" mass="18400">MANRITNMLNGLSGRLNTLVVFVEDYLDQLQPRERIAVIVLALFLSVAAIVSLLWFPHQAALKQQQRVTELKDTIHWMQTNAVQLSTESTDALTAAEKVQRVAQQQGLSVQSQDNQNQIKLTTSHQNYAVLANFLTQLAQQGLSIVSMDMQKQSDGVIKLIATIQ</sequence>
<proteinExistence type="inferred from homology"/>
<evidence type="ECO:0000256" key="3">
    <source>
        <dbReference type="ARBA" id="ARBA00022448"/>
    </source>
</evidence>
<dbReference type="RefSeq" id="WP_378234937.1">
    <property type="nucleotide sequence ID" value="NZ_BAABHT010000003.1"/>
</dbReference>
<accession>A0A240E8D1</accession>
<reference evidence="12" key="1">
    <citation type="submission" date="2016-09" db="EMBL/GenBank/DDBJ databases">
        <authorList>
            <person name="Varghese N."/>
            <person name="Submissions S."/>
        </authorList>
    </citation>
    <scope>NUCLEOTIDE SEQUENCE [LARGE SCALE GENOMIC DNA]</scope>
    <source>
        <strain evidence="12">ANC 4466</strain>
    </source>
</reference>
<keyword evidence="9 10" id="KW-0472">Membrane</keyword>
<comment type="similarity">
    <text evidence="2">Belongs to the GSP M family.</text>
</comment>
<keyword evidence="3" id="KW-0813">Transport</keyword>
<evidence type="ECO:0000256" key="7">
    <source>
        <dbReference type="ARBA" id="ARBA00022927"/>
    </source>
</evidence>
<keyword evidence="7" id="KW-0653">Protein transport</keyword>